<sequence length="73" mass="7996">MKGFAGLHHSVSSNLLRDQSIKNTIITEAIGNGITGEVYSISANEQHDGRRADLLYLPLKEFACNLARVIVEV</sequence>
<evidence type="ECO:0000313" key="2">
    <source>
        <dbReference type="Proteomes" id="UP000242381"/>
    </source>
</evidence>
<reference evidence="1 2" key="1">
    <citation type="journal article" date="2016" name="Proc. Natl. Acad. Sci. U.S.A.">
        <title>Lipid metabolic changes in an early divergent fungus govern the establishment of a mutualistic symbiosis with endobacteria.</title>
        <authorList>
            <person name="Lastovetsky O.A."/>
            <person name="Gaspar M.L."/>
            <person name="Mondo S.J."/>
            <person name="LaButti K.M."/>
            <person name="Sandor L."/>
            <person name="Grigoriev I.V."/>
            <person name="Henry S.A."/>
            <person name="Pawlowska T.E."/>
        </authorList>
    </citation>
    <scope>NUCLEOTIDE SEQUENCE [LARGE SCALE GENOMIC DNA]</scope>
    <source>
        <strain evidence="1 2">ATCC 11559</strain>
    </source>
</reference>
<dbReference type="AlphaFoldDB" id="A0A1X0SCU0"/>
<protein>
    <submittedName>
        <fullName evidence="1">Uncharacterized protein</fullName>
    </submittedName>
</protein>
<dbReference type="Proteomes" id="UP000242381">
    <property type="component" value="Unassembled WGS sequence"/>
</dbReference>
<organism evidence="1 2">
    <name type="scientific">Rhizopus microsporus</name>
    <dbReference type="NCBI Taxonomy" id="58291"/>
    <lineage>
        <taxon>Eukaryota</taxon>
        <taxon>Fungi</taxon>
        <taxon>Fungi incertae sedis</taxon>
        <taxon>Mucoromycota</taxon>
        <taxon>Mucoromycotina</taxon>
        <taxon>Mucoromycetes</taxon>
        <taxon>Mucorales</taxon>
        <taxon>Mucorineae</taxon>
        <taxon>Rhizopodaceae</taxon>
        <taxon>Rhizopus</taxon>
    </lineage>
</organism>
<accession>A0A1X0SCU0</accession>
<proteinExistence type="predicted"/>
<evidence type="ECO:0000313" key="1">
    <source>
        <dbReference type="EMBL" id="ORE22095.1"/>
    </source>
</evidence>
<name>A0A1X0SCU0_RHIZD</name>
<dbReference type="EMBL" id="KV921270">
    <property type="protein sequence ID" value="ORE22095.1"/>
    <property type="molecule type" value="Genomic_DNA"/>
</dbReference>
<gene>
    <name evidence="1" type="ORF">BCV71DRAFT_260510</name>
</gene>